<dbReference type="EMBL" id="CP060490">
    <property type="protein sequence ID" value="QNL44709.1"/>
    <property type="molecule type" value="Genomic_DNA"/>
</dbReference>
<gene>
    <name evidence="1" type="ORF">H8790_01240</name>
</gene>
<dbReference type="Pfam" id="PF08905">
    <property type="entry name" value="DUF1850"/>
    <property type="match status" value="1"/>
</dbReference>
<reference evidence="1 2" key="1">
    <citation type="submission" date="2020-08" db="EMBL/GenBank/DDBJ databases">
        <authorList>
            <person name="Liu C."/>
            <person name="Sun Q."/>
        </authorList>
    </citation>
    <scope>NUCLEOTIDE SEQUENCE [LARGE SCALE GENOMIC DNA]</scope>
    <source>
        <strain evidence="1 2">NSJ-62</strain>
    </source>
</reference>
<dbReference type="InterPro" id="IPR015001">
    <property type="entry name" value="DUF1850"/>
</dbReference>
<evidence type="ECO:0000313" key="2">
    <source>
        <dbReference type="Proteomes" id="UP000515960"/>
    </source>
</evidence>
<dbReference type="AlphaFoldDB" id="A0A7G9B578"/>
<dbReference type="KEGG" id="ohi:H8790_01240"/>
<dbReference type="RefSeq" id="WP_187333295.1">
    <property type="nucleotide sequence ID" value="NZ_CP060490.1"/>
</dbReference>
<sequence length="165" mass="18547">MSRTQSHQKLLAAAALLVAAAAMLLLFGSPGYHLVLRNSQTGQIYEEYPIREGDRFSVEFVHSVNKSPVRDIYEVRDNTDLYVVETDYFAFGAGVQTELNPGETLSYGEDGSMQVKNINIKLDPLTYMVGTVSDHILRIGEREVSLRALCGRNSRVTFTVQWRPF</sequence>
<proteinExistence type="predicted"/>
<name>A0A7G9B578_9FIRM</name>
<protein>
    <submittedName>
        <fullName evidence="1">DUF1850 domain-containing protein</fullName>
    </submittedName>
</protein>
<evidence type="ECO:0000313" key="1">
    <source>
        <dbReference type="EMBL" id="QNL44709.1"/>
    </source>
</evidence>
<organism evidence="1 2">
    <name type="scientific">Oscillibacter hominis</name>
    <dbReference type="NCBI Taxonomy" id="2763056"/>
    <lineage>
        <taxon>Bacteria</taxon>
        <taxon>Bacillati</taxon>
        <taxon>Bacillota</taxon>
        <taxon>Clostridia</taxon>
        <taxon>Eubacteriales</taxon>
        <taxon>Oscillospiraceae</taxon>
        <taxon>Oscillibacter</taxon>
    </lineage>
</organism>
<keyword evidence="2" id="KW-1185">Reference proteome</keyword>
<accession>A0A7G9B578</accession>
<dbReference type="Proteomes" id="UP000515960">
    <property type="component" value="Chromosome"/>
</dbReference>